<gene>
    <name evidence="1" type="ORF">HIM_12399</name>
</gene>
<sequence length="203" mass="22527">MRSKEENSAWRCAAVTKDPRNADRIKIICRNETEMKQIKEVAEATAVVGSRVMRDQLYLVRVDNANRSRVLSADGSILPGAIEALSAENNVQIAKIAWLSNKDSGKAYGSMVIYVTKRGDAQKLVEGLYFDIAGESAYTHTFEPRAGPVQCYDCQELGGQIAFACKKPQVCGKCAQAGHHHKWMPSCRAKVRALWRAARVVQR</sequence>
<accession>A0A0F7ZW21</accession>
<reference evidence="1 2" key="1">
    <citation type="journal article" date="2014" name="Genome Biol. Evol.">
        <title>Comparative genomics and transcriptomics analyses reveal divergent lifestyle features of nematode endoparasitic fungus Hirsutella minnesotensis.</title>
        <authorList>
            <person name="Lai Y."/>
            <person name="Liu K."/>
            <person name="Zhang X."/>
            <person name="Zhang X."/>
            <person name="Li K."/>
            <person name="Wang N."/>
            <person name="Shu C."/>
            <person name="Wu Y."/>
            <person name="Wang C."/>
            <person name="Bushley K.E."/>
            <person name="Xiang M."/>
            <person name="Liu X."/>
        </authorList>
    </citation>
    <scope>NUCLEOTIDE SEQUENCE [LARGE SCALE GENOMIC DNA]</scope>
    <source>
        <strain evidence="1 2">3608</strain>
    </source>
</reference>
<keyword evidence="2" id="KW-1185">Reference proteome</keyword>
<evidence type="ECO:0000313" key="2">
    <source>
        <dbReference type="Proteomes" id="UP000054481"/>
    </source>
</evidence>
<dbReference type="Proteomes" id="UP000054481">
    <property type="component" value="Unassembled WGS sequence"/>
</dbReference>
<proteinExistence type="predicted"/>
<protein>
    <submittedName>
        <fullName evidence="1">Uncharacterized protein</fullName>
    </submittedName>
</protein>
<organism evidence="1 2">
    <name type="scientific">Hirsutella minnesotensis 3608</name>
    <dbReference type="NCBI Taxonomy" id="1043627"/>
    <lineage>
        <taxon>Eukaryota</taxon>
        <taxon>Fungi</taxon>
        <taxon>Dikarya</taxon>
        <taxon>Ascomycota</taxon>
        <taxon>Pezizomycotina</taxon>
        <taxon>Sordariomycetes</taxon>
        <taxon>Hypocreomycetidae</taxon>
        <taxon>Hypocreales</taxon>
        <taxon>Ophiocordycipitaceae</taxon>
        <taxon>Hirsutella</taxon>
    </lineage>
</organism>
<name>A0A0F7ZW21_9HYPO</name>
<dbReference type="OrthoDB" id="4921464at2759"/>
<dbReference type="AlphaFoldDB" id="A0A0F7ZW21"/>
<dbReference type="EMBL" id="KQ030976">
    <property type="protein sequence ID" value="KJZ68212.1"/>
    <property type="molecule type" value="Genomic_DNA"/>
</dbReference>
<evidence type="ECO:0000313" key="1">
    <source>
        <dbReference type="EMBL" id="KJZ68212.1"/>
    </source>
</evidence>